<dbReference type="EMBL" id="AACBVJ010000055">
    <property type="protein sequence ID" value="EAJ9198412.1"/>
    <property type="molecule type" value="Genomic_DNA"/>
</dbReference>
<dbReference type="Proteomes" id="UP000382436">
    <property type="component" value="Unassembled WGS sequence"/>
</dbReference>
<organism evidence="1 2">
    <name type="scientific">Campylobacter coli</name>
    <dbReference type="NCBI Taxonomy" id="195"/>
    <lineage>
        <taxon>Bacteria</taxon>
        <taxon>Pseudomonadati</taxon>
        <taxon>Campylobacterota</taxon>
        <taxon>Epsilonproteobacteria</taxon>
        <taxon>Campylobacterales</taxon>
        <taxon>Campylobacteraceae</taxon>
        <taxon>Campylobacter</taxon>
    </lineage>
</organism>
<dbReference type="GO" id="GO:0016740">
    <property type="term" value="F:transferase activity"/>
    <property type="evidence" value="ECO:0007669"/>
    <property type="project" value="UniProtKB-KW"/>
</dbReference>
<gene>
    <name evidence="1" type="ORF">BZ274_09655</name>
</gene>
<proteinExistence type="predicted"/>
<sequence>DKKRSNELIKKLSLEFKNDEICKRLFEVLEKEEMDLERRI</sequence>
<keyword evidence="1" id="KW-0808">Transferase</keyword>
<evidence type="ECO:0000313" key="1">
    <source>
        <dbReference type="EMBL" id="EAJ9198412.1"/>
    </source>
</evidence>
<evidence type="ECO:0000313" key="2">
    <source>
        <dbReference type="Proteomes" id="UP000382436"/>
    </source>
</evidence>
<name>A0A690LP84_CAMCO</name>
<dbReference type="AlphaFoldDB" id="A0A690LP84"/>
<feature type="non-terminal residue" evidence="1">
    <location>
        <position position="1"/>
    </location>
</feature>
<comment type="caution">
    <text evidence="1">The sequence shown here is derived from an EMBL/GenBank/DDBJ whole genome shotgun (WGS) entry which is preliminary data.</text>
</comment>
<protein>
    <submittedName>
        <fullName evidence="1">Glycosyltransferase family 2 protein</fullName>
    </submittedName>
</protein>
<accession>A0A690LP84</accession>
<reference evidence="1 2" key="1">
    <citation type="submission" date="2018-05" db="EMBL/GenBank/DDBJ databases">
        <authorList>
            <consortium name="PulseNet: The National Subtyping Network for Foodborne Disease Surveillance"/>
            <person name="Tarr C.L."/>
            <person name="Trees E."/>
            <person name="Katz L.S."/>
            <person name="Carleton-Romer H.A."/>
            <person name="Stroika S."/>
            <person name="Kucerova Z."/>
            <person name="Roache K.F."/>
            <person name="Sabol A.L."/>
            <person name="Besser J."/>
            <person name="Gerner-Smidt P."/>
        </authorList>
    </citation>
    <scope>NUCLEOTIDE SEQUENCE [LARGE SCALE GENOMIC DNA]</scope>
    <source>
        <strain evidence="1 2">PNUSAC001435</strain>
    </source>
</reference>